<dbReference type="OrthoDB" id="9947814at2759"/>
<dbReference type="InterPro" id="IPR000082">
    <property type="entry name" value="SEA_dom"/>
</dbReference>
<organism evidence="2 3">
    <name type="scientific">Turnix velox</name>
    <name type="common">Little buttonquail</name>
    <dbReference type="NCBI Taxonomy" id="2529409"/>
    <lineage>
        <taxon>Eukaryota</taxon>
        <taxon>Metazoa</taxon>
        <taxon>Chordata</taxon>
        <taxon>Craniata</taxon>
        <taxon>Vertebrata</taxon>
        <taxon>Euteleostomi</taxon>
        <taxon>Archelosauria</taxon>
        <taxon>Archosauria</taxon>
        <taxon>Dinosauria</taxon>
        <taxon>Saurischia</taxon>
        <taxon>Theropoda</taxon>
        <taxon>Coelurosauria</taxon>
        <taxon>Aves</taxon>
        <taxon>Neognathae</taxon>
        <taxon>Neoaves</taxon>
        <taxon>Charadriiformes</taxon>
        <taxon>Turnicidae</taxon>
        <taxon>Turnix</taxon>
    </lineage>
</organism>
<name>A0A7L3LYK9_9CHAR</name>
<dbReference type="InterPro" id="IPR028850">
    <property type="entry name" value="MUC16"/>
</dbReference>
<gene>
    <name evidence="2" type="primary">Muc16_3</name>
    <name evidence="2" type="ORF">TURVEL_R05932</name>
</gene>
<dbReference type="PROSITE" id="PS50024">
    <property type="entry name" value="SEA"/>
    <property type="match status" value="1"/>
</dbReference>
<feature type="non-terminal residue" evidence="2">
    <location>
        <position position="131"/>
    </location>
</feature>
<feature type="domain" description="SEA" evidence="1">
    <location>
        <begin position="5"/>
        <end position="131"/>
    </location>
</feature>
<keyword evidence="3" id="KW-1185">Reference proteome</keyword>
<evidence type="ECO:0000259" key="1">
    <source>
        <dbReference type="PROSITE" id="PS50024"/>
    </source>
</evidence>
<dbReference type="PANTHER" id="PTHR14672">
    <property type="entry name" value="MUCIN-16"/>
    <property type="match status" value="1"/>
</dbReference>
<dbReference type="EMBL" id="VZTY01034326">
    <property type="protein sequence ID" value="NXU59276.1"/>
    <property type="molecule type" value="Genomic_DNA"/>
</dbReference>
<dbReference type="SUPFAM" id="SSF82671">
    <property type="entry name" value="SEA domain"/>
    <property type="match status" value="1"/>
</dbReference>
<comment type="caution">
    <text evidence="2">The sequence shown here is derived from an EMBL/GenBank/DDBJ whole genome shotgun (WGS) entry which is preliminary data.</text>
</comment>
<feature type="non-terminal residue" evidence="2">
    <location>
        <position position="1"/>
    </location>
</feature>
<evidence type="ECO:0000313" key="2">
    <source>
        <dbReference type="EMBL" id="NXU59276.1"/>
    </source>
</evidence>
<dbReference type="Proteomes" id="UP000582182">
    <property type="component" value="Unassembled WGS sequence"/>
</dbReference>
<dbReference type="InterPro" id="IPR036364">
    <property type="entry name" value="SEA_dom_sf"/>
</dbReference>
<dbReference type="Pfam" id="PF01390">
    <property type="entry name" value="SEA"/>
    <property type="match status" value="1"/>
</dbReference>
<dbReference type="Gene3D" id="3.30.70.960">
    <property type="entry name" value="SEA domain"/>
    <property type="match status" value="1"/>
</dbReference>
<protein>
    <submittedName>
        <fullName evidence="2">MUC16 protein</fullName>
    </submittedName>
</protein>
<proteinExistence type="predicted"/>
<dbReference type="PANTHER" id="PTHR14672:SF1">
    <property type="entry name" value="MUCIN-16"/>
    <property type="match status" value="1"/>
</dbReference>
<evidence type="ECO:0000313" key="3">
    <source>
        <dbReference type="Proteomes" id="UP000582182"/>
    </source>
</evidence>
<sequence length="131" mass="14575">TTSPRSSQFTVNFTITNLPYSNHLRNPHSAKFHATTRVLSALLDQLFQKTSIHPMYTGCKTIAFRIYPNFPRSAQRGEDTGVDAVCTYNPDSAAASQLDRVTLYHEVSNKTNGITSLGIYSLDQESLYING</sequence>
<accession>A0A7L3LYK9</accession>
<dbReference type="AlphaFoldDB" id="A0A7L3LYK9"/>
<reference evidence="2 3" key="1">
    <citation type="submission" date="2019-09" db="EMBL/GenBank/DDBJ databases">
        <title>Bird 10,000 Genomes (B10K) Project - Family phase.</title>
        <authorList>
            <person name="Zhang G."/>
        </authorList>
    </citation>
    <scope>NUCLEOTIDE SEQUENCE [LARGE SCALE GENOMIC DNA]</scope>
    <source>
        <strain evidence="2">B10K-DU-029-46</strain>
    </source>
</reference>